<dbReference type="InterPro" id="IPR036138">
    <property type="entry name" value="PBP_dimer_sf"/>
</dbReference>
<proteinExistence type="predicted"/>
<keyword evidence="2" id="KW-0472">Membrane</keyword>
<protein>
    <recommendedName>
        <fullName evidence="3">Penicillin-binding protein transpeptidase domain-containing protein</fullName>
    </recommendedName>
</protein>
<dbReference type="Proteomes" id="UP000229530">
    <property type="component" value="Unassembled WGS sequence"/>
</dbReference>
<reference evidence="5" key="1">
    <citation type="submission" date="2017-09" db="EMBL/GenBank/DDBJ databases">
        <title>Depth-based differentiation of microbial function through sediment-hosted aquifers and enrichment of novel symbionts in the deep terrestrial subsurface.</title>
        <authorList>
            <person name="Probst A.J."/>
            <person name="Ladd B."/>
            <person name="Jarett J.K."/>
            <person name="Geller-Mcgrath D.E."/>
            <person name="Sieber C.M.K."/>
            <person name="Emerson J.B."/>
            <person name="Anantharaman K."/>
            <person name="Thomas B.C."/>
            <person name="Malmstrom R."/>
            <person name="Stieglmeier M."/>
            <person name="Klingl A."/>
            <person name="Woyke T."/>
            <person name="Ryan C.M."/>
            <person name="Banfield J.F."/>
        </authorList>
    </citation>
    <scope>NUCLEOTIDE SEQUENCE [LARGE SCALE GENOMIC DNA]</scope>
</reference>
<feature type="domain" description="Penicillin-binding protein transpeptidase" evidence="3">
    <location>
        <begin position="218"/>
        <end position="515"/>
    </location>
</feature>
<dbReference type="EMBL" id="PFBE01000011">
    <property type="protein sequence ID" value="PIT91873.1"/>
    <property type="molecule type" value="Genomic_DNA"/>
</dbReference>
<dbReference type="Gene3D" id="3.90.1310.10">
    <property type="entry name" value="Penicillin-binding protein 2a (Domain 2)"/>
    <property type="match status" value="1"/>
</dbReference>
<dbReference type="SUPFAM" id="SSF56601">
    <property type="entry name" value="beta-lactamase/transpeptidase-like"/>
    <property type="match status" value="1"/>
</dbReference>
<evidence type="ECO:0000313" key="5">
    <source>
        <dbReference type="Proteomes" id="UP000229530"/>
    </source>
</evidence>
<sequence>MAFRFVTLTAGFSLLFGVLGWNLYHLQVQQGPYYVERAQARTEAQAALELRRGEIFFTDRSGTDIPAALNRDYPVIYASPNEIHDPEGVTERLAPILHLDPKGLTAALGNAKSMFKLLVDKASPEVVDAVAKENIGGVYVGDKQHRFYPFERLGAQLIGFVGMNADIATPAGLYGIEKLRNEELAAGDDVHLTIDRNLQAEAEQKLAELIPQYRATGGTIIVEEPKTGKILALASKPDFDPNVYADSPINSFLNPAVQYLYEPGSVMKPFTMAAAIGSGALTPTSTFTDVGHITLNGKTISNFNNNAYGTITMTNVIENSVNMGAVYAESKAGNQRFYEYLTRFGFGEPTGVDLPDELAGNLKNLERKDARQIDFATASFGQGVAVTPIQLINAFAAIANGGLLMRPYVDAHAAPYVVRRVMDEATARAVAGMMESSVVFNKLAAIPSFRVAGKTGTALIPNFATGGYTGELIHTYVGFAPVSDPRLVILAKMDRPQVGELAGLTVVPAFRDLMEFALNYYSIPPDNLKTVPSAP</sequence>
<dbReference type="GO" id="GO:0008658">
    <property type="term" value="F:penicillin binding"/>
    <property type="evidence" value="ECO:0007669"/>
    <property type="project" value="InterPro"/>
</dbReference>
<dbReference type="PANTHER" id="PTHR30627">
    <property type="entry name" value="PEPTIDOGLYCAN D,D-TRANSPEPTIDASE"/>
    <property type="match status" value="1"/>
</dbReference>
<dbReference type="InterPro" id="IPR050515">
    <property type="entry name" value="Beta-lactam/transpept"/>
</dbReference>
<dbReference type="Gene3D" id="3.30.450.330">
    <property type="match status" value="1"/>
</dbReference>
<dbReference type="GO" id="GO:0005886">
    <property type="term" value="C:plasma membrane"/>
    <property type="evidence" value="ECO:0007669"/>
    <property type="project" value="TreeGrafter"/>
</dbReference>
<dbReference type="AlphaFoldDB" id="A0A2M6WGE6"/>
<evidence type="ECO:0000313" key="4">
    <source>
        <dbReference type="EMBL" id="PIT91873.1"/>
    </source>
</evidence>
<dbReference type="Gene3D" id="3.40.710.10">
    <property type="entry name" value="DD-peptidase/beta-lactamase superfamily"/>
    <property type="match status" value="1"/>
</dbReference>
<dbReference type="InterPro" id="IPR001460">
    <property type="entry name" value="PCN-bd_Tpept"/>
</dbReference>
<dbReference type="SUPFAM" id="SSF56519">
    <property type="entry name" value="Penicillin binding protein dimerisation domain"/>
    <property type="match status" value="1"/>
</dbReference>
<gene>
    <name evidence="4" type="ORF">COU12_00725</name>
</gene>
<comment type="subcellular location">
    <subcellularLocation>
        <location evidence="1">Membrane</location>
    </subcellularLocation>
</comment>
<dbReference type="InterPro" id="IPR012338">
    <property type="entry name" value="Beta-lactam/transpept-like"/>
</dbReference>
<accession>A0A2M6WGE6</accession>
<evidence type="ECO:0000256" key="1">
    <source>
        <dbReference type="ARBA" id="ARBA00004370"/>
    </source>
</evidence>
<dbReference type="Pfam" id="PF00905">
    <property type="entry name" value="Transpeptidase"/>
    <property type="match status" value="1"/>
</dbReference>
<organism evidence="4 5">
    <name type="scientific">Candidatus Jorgensenbacteria bacterium CG10_big_fil_rev_8_21_14_0_10_54_38</name>
    <dbReference type="NCBI Taxonomy" id="1974593"/>
    <lineage>
        <taxon>Bacteria</taxon>
        <taxon>Candidatus Joergenseniibacteriota</taxon>
    </lineage>
</organism>
<dbReference type="GO" id="GO:0071555">
    <property type="term" value="P:cell wall organization"/>
    <property type="evidence" value="ECO:0007669"/>
    <property type="project" value="TreeGrafter"/>
</dbReference>
<dbReference type="Gene3D" id="1.10.150.770">
    <property type="match status" value="1"/>
</dbReference>
<comment type="caution">
    <text evidence="4">The sequence shown here is derived from an EMBL/GenBank/DDBJ whole genome shotgun (WGS) entry which is preliminary data.</text>
</comment>
<name>A0A2M6WGE6_9BACT</name>
<evidence type="ECO:0000256" key="2">
    <source>
        <dbReference type="ARBA" id="ARBA00023136"/>
    </source>
</evidence>
<dbReference type="PANTHER" id="PTHR30627:SF1">
    <property type="entry name" value="PEPTIDOGLYCAN D,D-TRANSPEPTIDASE FTSI"/>
    <property type="match status" value="1"/>
</dbReference>
<evidence type="ECO:0000259" key="3">
    <source>
        <dbReference type="Pfam" id="PF00905"/>
    </source>
</evidence>